<keyword evidence="1" id="KW-1133">Transmembrane helix</keyword>
<dbReference type="OrthoDB" id="9780793at2"/>
<dbReference type="RefSeq" id="WP_077426487.1">
    <property type="nucleotide sequence ID" value="NZ_MLHH01000003.1"/>
</dbReference>
<evidence type="ECO:0000313" key="4">
    <source>
        <dbReference type="Proteomes" id="UP000189437"/>
    </source>
</evidence>
<feature type="transmembrane region" description="Helical" evidence="1">
    <location>
        <begin position="6"/>
        <end position="23"/>
    </location>
</feature>
<feature type="transmembrane region" description="Helical" evidence="1">
    <location>
        <begin position="94"/>
        <end position="115"/>
    </location>
</feature>
<dbReference type="Pfam" id="PF01578">
    <property type="entry name" value="Cytochrom_C_asm"/>
    <property type="match status" value="1"/>
</dbReference>
<dbReference type="Proteomes" id="UP000189437">
    <property type="component" value="Unassembled WGS sequence"/>
</dbReference>
<evidence type="ECO:0000256" key="1">
    <source>
        <dbReference type="SAM" id="Phobius"/>
    </source>
</evidence>
<name>A0A1V3ID14_9PAST</name>
<evidence type="ECO:0000259" key="2">
    <source>
        <dbReference type="Pfam" id="PF01578"/>
    </source>
</evidence>
<feature type="domain" description="Cytochrome c assembly protein" evidence="2">
    <location>
        <begin position="39"/>
        <end position="260"/>
    </location>
</feature>
<comment type="caution">
    <text evidence="3">The sequence shown here is derived from an EMBL/GenBank/DDBJ whole genome shotgun (WGS) entry which is preliminary data.</text>
</comment>
<dbReference type="STRING" id="1908258.BKK48_01690"/>
<feature type="transmembrane region" description="Helical" evidence="1">
    <location>
        <begin position="127"/>
        <end position="154"/>
    </location>
</feature>
<organism evidence="3 4">
    <name type="scientific">Rodentibacter heidelbergensis</name>
    <dbReference type="NCBI Taxonomy" id="1908258"/>
    <lineage>
        <taxon>Bacteria</taxon>
        <taxon>Pseudomonadati</taxon>
        <taxon>Pseudomonadota</taxon>
        <taxon>Gammaproteobacteria</taxon>
        <taxon>Pasteurellales</taxon>
        <taxon>Pasteurellaceae</taxon>
        <taxon>Rodentibacter</taxon>
    </lineage>
</organism>
<dbReference type="PANTHER" id="PTHR38034">
    <property type="entry name" value="INNER MEMBRANE PROTEIN YPJD"/>
    <property type="match status" value="1"/>
</dbReference>
<dbReference type="InterPro" id="IPR002541">
    <property type="entry name" value="Cyt_c_assembly"/>
</dbReference>
<dbReference type="GO" id="GO:0005886">
    <property type="term" value="C:plasma membrane"/>
    <property type="evidence" value="ECO:0007669"/>
    <property type="project" value="TreeGrafter"/>
</dbReference>
<gene>
    <name evidence="3" type="ORF">BKK48_01690</name>
</gene>
<keyword evidence="4" id="KW-1185">Reference proteome</keyword>
<keyword evidence="1" id="KW-0812">Transmembrane</keyword>
<feature type="transmembrane region" description="Helical" evidence="1">
    <location>
        <begin position="35"/>
        <end position="53"/>
    </location>
</feature>
<reference evidence="3 4" key="1">
    <citation type="submission" date="2016-10" db="EMBL/GenBank/DDBJ databases">
        <title>Rodentibacter gen. nov. and new species.</title>
        <authorList>
            <person name="Christensen H."/>
        </authorList>
    </citation>
    <scope>NUCLEOTIDE SEQUENCE [LARGE SCALE GENOMIC DNA]</scope>
    <source>
        <strain evidence="3 4">Ac69</strain>
    </source>
</reference>
<dbReference type="AlphaFoldDB" id="A0A1V3ID14"/>
<proteinExistence type="predicted"/>
<accession>A0A1V3ID14</accession>
<dbReference type="GO" id="GO:0017004">
    <property type="term" value="P:cytochrome complex assembly"/>
    <property type="evidence" value="ECO:0007669"/>
    <property type="project" value="InterPro"/>
</dbReference>
<keyword evidence="1" id="KW-0472">Membrane</keyword>
<feature type="transmembrane region" description="Helical" evidence="1">
    <location>
        <begin position="214"/>
        <end position="233"/>
    </location>
</feature>
<dbReference type="GO" id="GO:0020037">
    <property type="term" value="F:heme binding"/>
    <property type="evidence" value="ECO:0007669"/>
    <property type="project" value="InterPro"/>
</dbReference>
<evidence type="ECO:0000313" key="3">
    <source>
        <dbReference type="EMBL" id="OOF37665.1"/>
    </source>
</evidence>
<dbReference type="InterPro" id="IPR052372">
    <property type="entry name" value="YpjD/HemX"/>
</dbReference>
<feature type="transmembrane region" description="Helical" evidence="1">
    <location>
        <begin position="179"/>
        <end position="202"/>
    </location>
</feature>
<dbReference type="EMBL" id="MLHH01000003">
    <property type="protein sequence ID" value="OOF37665.1"/>
    <property type="molecule type" value="Genomic_DNA"/>
</dbReference>
<protein>
    <submittedName>
        <fullName evidence="3">ABC transporter permease</fullName>
    </submittedName>
</protein>
<dbReference type="PANTHER" id="PTHR38034:SF1">
    <property type="entry name" value="INNER MEMBRANE PROTEIN YPJD"/>
    <property type="match status" value="1"/>
</dbReference>
<feature type="transmembrane region" description="Helical" evidence="1">
    <location>
        <begin position="65"/>
        <end position="87"/>
    </location>
</feature>
<sequence>MWFAVFSILFYLISVLMIAPLLTSTDNVQSRPKKTLLFLTALLAIVFHIAGLYPSLQNLAEDHTFTLMQIGSLMSVSIALLATLAILMVNSIWFLLPIVFAFSILNLILATFMPSHMIQLLNQDSAMLFHIGLSIFTYAVCFIAMLYAIQIGWIDHHLKAKKTRFSPVMPSLITVERHFFKLFAVGEFLLTLTLISGVYHSINSFTAENIHKAGFSFLAWLILGVALFGHWRLGWRGKKMIIYAISGIIFLTIAYFGSRLI</sequence>
<feature type="transmembrane region" description="Helical" evidence="1">
    <location>
        <begin position="240"/>
        <end position="258"/>
    </location>
</feature>